<sequence length="112" mass="12026">MTRIYQALVIAAALGLPIASHAQSQSTVTRAQVRAELVAAEQSGQIPQSNTRYPEPANYSVAAPHVFHRSHDVITTSYGPPMNGNAESGFRATRARSFAAAPIGFDDIYRGQ</sequence>
<keyword evidence="4" id="KW-1185">Reference proteome</keyword>
<proteinExistence type="predicted"/>
<organism evidence="2 5">
    <name type="scientific">Paraburkholderia ginsengiterrae</name>
    <dbReference type="NCBI Taxonomy" id="1462993"/>
    <lineage>
        <taxon>Bacteria</taxon>
        <taxon>Pseudomonadati</taxon>
        <taxon>Pseudomonadota</taxon>
        <taxon>Betaproteobacteria</taxon>
        <taxon>Burkholderiales</taxon>
        <taxon>Burkholderiaceae</taxon>
        <taxon>Paraburkholderia</taxon>
    </lineage>
</organism>
<protein>
    <recommendedName>
        <fullName evidence="6">DUF4148 domain-containing protein</fullName>
    </recommendedName>
</protein>
<evidence type="ECO:0000313" key="3">
    <source>
        <dbReference type="EMBL" id="OAJ59912.1"/>
    </source>
</evidence>
<dbReference type="RefSeq" id="WP_064267447.1">
    <property type="nucleotide sequence ID" value="NZ_LXJZ01000119.1"/>
</dbReference>
<reference evidence="4 5" key="1">
    <citation type="submission" date="2016-04" db="EMBL/GenBank/DDBJ databases">
        <title>Reclassification of Paraburkholderia panaciterrae (Farh et al. 2015) Dobritsa &amp; Samadpour 2016 as a later homotypic synonym of Paraburkholderia ginsengiterrae (Farh et al. 2015) Dobritsa &amp; Samadpour 2016.</title>
        <authorList>
            <person name="Dobritsa A.P."/>
            <person name="Kutumbaka K."/>
            <person name="Samadpour M."/>
        </authorList>
    </citation>
    <scope>NUCLEOTIDE SEQUENCE [LARGE SCALE GENOMIC DNA]</scope>
    <source>
        <strain evidence="2 5">DCY85</strain>
        <strain evidence="3 4">DCY85-1</strain>
    </source>
</reference>
<accession>A0A1A9MYG6</accession>
<dbReference type="InterPro" id="IPR025421">
    <property type="entry name" value="DUF4148"/>
</dbReference>
<keyword evidence="1" id="KW-0732">Signal</keyword>
<comment type="caution">
    <text evidence="2">The sequence shown here is derived from an EMBL/GenBank/DDBJ whole genome shotgun (WGS) entry which is preliminary data.</text>
</comment>
<evidence type="ECO:0008006" key="6">
    <source>
        <dbReference type="Google" id="ProtNLM"/>
    </source>
</evidence>
<feature type="signal peptide" evidence="1">
    <location>
        <begin position="1"/>
        <end position="22"/>
    </location>
</feature>
<dbReference type="Proteomes" id="UP000077961">
    <property type="component" value="Unassembled WGS sequence"/>
</dbReference>
<name>A0A1A9MYG6_9BURK</name>
<dbReference type="Pfam" id="PF13663">
    <property type="entry name" value="DUF4148"/>
    <property type="match status" value="1"/>
</dbReference>
<evidence type="ECO:0000256" key="1">
    <source>
        <dbReference type="SAM" id="SignalP"/>
    </source>
</evidence>
<dbReference type="STRING" id="1462993.A6V36_26495"/>
<dbReference type="EMBL" id="LXJZ01000119">
    <property type="protein sequence ID" value="OAJ59912.1"/>
    <property type="molecule type" value="Genomic_DNA"/>
</dbReference>
<gene>
    <name evidence="3" type="ORF">A6V36_26495</name>
    <name evidence="2" type="ORF">A6V37_37285</name>
</gene>
<dbReference type="Proteomes" id="UP000078116">
    <property type="component" value="Unassembled WGS sequence"/>
</dbReference>
<dbReference type="EMBL" id="LXKA01000386">
    <property type="protein sequence ID" value="OAJ51728.1"/>
    <property type="molecule type" value="Genomic_DNA"/>
</dbReference>
<evidence type="ECO:0000313" key="4">
    <source>
        <dbReference type="Proteomes" id="UP000077961"/>
    </source>
</evidence>
<dbReference type="OrthoDB" id="9113136at2"/>
<evidence type="ECO:0000313" key="5">
    <source>
        <dbReference type="Proteomes" id="UP000078116"/>
    </source>
</evidence>
<evidence type="ECO:0000313" key="2">
    <source>
        <dbReference type="EMBL" id="OAJ51728.1"/>
    </source>
</evidence>
<feature type="chain" id="PRO_5008393309" description="DUF4148 domain-containing protein" evidence="1">
    <location>
        <begin position="23"/>
        <end position="112"/>
    </location>
</feature>
<dbReference type="AlphaFoldDB" id="A0A1A9MYG6"/>